<dbReference type="STRING" id="397948.Cmaq_1921"/>
<dbReference type="eggNOG" id="arCOG04306">
    <property type="taxonomic scope" value="Archaea"/>
</dbReference>
<name>A8MBK5_CALMQ</name>
<dbReference type="GeneID" id="5708845"/>
<keyword evidence="3" id="KW-1185">Reference proteome</keyword>
<dbReference type="OrthoDB" id="31513at2157"/>
<dbReference type="RefSeq" id="WP_012186957.1">
    <property type="nucleotide sequence ID" value="NC_009954.1"/>
</dbReference>
<dbReference type="InterPro" id="IPR011856">
    <property type="entry name" value="tRNA_endonuc-like_dom_sf"/>
</dbReference>
<evidence type="ECO:0000313" key="2">
    <source>
        <dbReference type="EMBL" id="ABW02738.1"/>
    </source>
</evidence>
<dbReference type="EMBL" id="CP000852">
    <property type="protein sequence ID" value="ABW02738.1"/>
    <property type="molecule type" value="Genomic_DNA"/>
</dbReference>
<evidence type="ECO:0000313" key="3">
    <source>
        <dbReference type="Proteomes" id="UP000001137"/>
    </source>
</evidence>
<gene>
    <name evidence="2" type="ordered locus">Cmaq_1921</name>
</gene>
<dbReference type="AlphaFoldDB" id="A8MBK5"/>
<dbReference type="PANTHER" id="PTHR34314:SF6">
    <property type="entry name" value="DUF3782 DOMAIN-CONTAINING PROTEIN"/>
    <property type="match status" value="1"/>
</dbReference>
<dbReference type="GO" id="GO:0009307">
    <property type="term" value="P:DNA restriction-modification system"/>
    <property type="evidence" value="ECO:0007669"/>
    <property type="project" value="InterPro"/>
</dbReference>
<dbReference type="Pfam" id="PF04471">
    <property type="entry name" value="Mrr_cat"/>
    <property type="match status" value="1"/>
</dbReference>
<dbReference type="Proteomes" id="UP000001137">
    <property type="component" value="Chromosome"/>
</dbReference>
<feature type="domain" description="Restriction endonuclease type IV Mrr" evidence="1">
    <location>
        <begin position="3"/>
        <end position="107"/>
    </location>
</feature>
<dbReference type="InterPro" id="IPR007560">
    <property type="entry name" value="Restrct_endonuc_IV_Mrr"/>
</dbReference>
<dbReference type="GO" id="GO:0003677">
    <property type="term" value="F:DNA binding"/>
    <property type="evidence" value="ECO:0007669"/>
    <property type="project" value="InterPro"/>
</dbReference>
<proteinExistence type="predicted"/>
<dbReference type="HOGENOM" id="CLU_088484_0_0_2"/>
<dbReference type="KEGG" id="cma:Cmaq_1921"/>
<dbReference type="InterPro" id="IPR011335">
    <property type="entry name" value="Restrct_endonuc-II-like"/>
</dbReference>
<dbReference type="GO" id="GO:0004519">
    <property type="term" value="F:endonuclease activity"/>
    <property type="evidence" value="ECO:0007669"/>
    <property type="project" value="InterPro"/>
</dbReference>
<dbReference type="Gene3D" id="3.40.1350.10">
    <property type="match status" value="1"/>
</dbReference>
<organism evidence="2 3">
    <name type="scientific">Caldivirga maquilingensis (strain ATCC 700844 / DSM 13496 / JCM 10307 / IC-167)</name>
    <dbReference type="NCBI Taxonomy" id="397948"/>
    <lineage>
        <taxon>Archaea</taxon>
        <taxon>Thermoproteota</taxon>
        <taxon>Thermoprotei</taxon>
        <taxon>Thermoproteales</taxon>
        <taxon>Thermoproteaceae</taxon>
        <taxon>Caldivirga</taxon>
    </lineage>
</organism>
<reference evidence="2 3" key="1">
    <citation type="submission" date="2007-10" db="EMBL/GenBank/DDBJ databases">
        <title>Complete sequence of Caldivirga maquilingensis IC-167.</title>
        <authorList>
            <consortium name="US DOE Joint Genome Institute"/>
            <person name="Copeland A."/>
            <person name="Lucas S."/>
            <person name="Lapidus A."/>
            <person name="Barry K."/>
            <person name="Glavina del Rio T."/>
            <person name="Dalin E."/>
            <person name="Tice H."/>
            <person name="Pitluck S."/>
            <person name="Saunders E."/>
            <person name="Brettin T."/>
            <person name="Bruce D."/>
            <person name="Detter J.C."/>
            <person name="Han C."/>
            <person name="Schmutz J."/>
            <person name="Larimer F."/>
            <person name="Land M."/>
            <person name="Hauser L."/>
            <person name="Kyrpides N."/>
            <person name="Ivanova N."/>
            <person name="Biddle J.F."/>
            <person name="Zhang Z."/>
            <person name="Fitz-Gibbon S.T."/>
            <person name="Lowe T.M."/>
            <person name="Saltikov C."/>
            <person name="House C.H."/>
            <person name="Richardson P."/>
        </authorList>
    </citation>
    <scope>NUCLEOTIDE SEQUENCE [LARGE SCALE GENOMIC DNA]</scope>
    <source>
        <strain evidence="3">ATCC 700844 / DSM 13496 / JCM 10307 / IC-167</strain>
    </source>
</reference>
<protein>
    <recommendedName>
        <fullName evidence="1">Restriction endonuclease type IV Mrr domain-containing protein</fullName>
    </recommendedName>
</protein>
<dbReference type="PANTHER" id="PTHR34314">
    <property type="entry name" value="CRENARCHAEAL PROTEIN, PUTATIVE-RELATED"/>
    <property type="match status" value="1"/>
</dbReference>
<accession>A8MBK5</accession>
<dbReference type="SUPFAM" id="SSF52980">
    <property type="entry name" value="Restriction endonuclease-like"/>
    <property type="match status" value="1"/>
</dbReference>
<evidence type="ECO:0000259" key="1">
    <source>
        <dbReference type="Pfam" id="PF04471"/>
    </source>
</evidence>
<sequence>MSSGVRFEDYVAELLSRLGFRVMDRRVKVTSNGVEVGEVDLIVEDECGNKYSVEVKSGKVDVSGVRQAYTNAKLINAKPLIVARGFSNDSSRVLAEELGVRVIDLEEAIVLKPDELRTAVESAIYGLIEEVADALTALMSNQRGVGEVMDAVAQCSDWSCVCGRLGLSEGECGRWINELRSELGLRVSSIRTLRAVVKLYRLLQGMLRANA</sequence>